<feature type="repeat" description="PPR" evidence="2">
    <location>
        <begin position="103"/>
        <end position="137"/>
    </location>
</feature>
<feature type="region of interest" description="Disordered" evidence="3">
    <location>
        <begin position="1124"/>
        <end position="1149"/>
    </location>
</feature>
<dbReference type="Pfam" id="PF01535">
    <property type="entry name" value="PPR"/>
    <property type="match status" value="2"/>
</dbReference>
<dbReference type="PROSITE" id="PS51375">
    <property type="entry name" value="PPR"/>
    <property type="match status" value="4"/>
</dbReference>
<evidence type="ECO:0000313" key="4">
    <source>
        <dbReference type="EMBL" id="CAI3986709.1"/>
    </source>
</evidence>
<dbReference type="PANTHER" id="PTHR47447:SF17">
    <property type="entry name" value="OS12G0638900 PROTEIN"/>
    <property type="match status" value="1"/>
</dbReference>
<evidence type="ECO:0000256" key="2">
    <source>
        <dbReference type="PROSITE-ProRule" id="PRU00708"/>
    </source>
</evidence>
<name>A0A9P1C7W8_9DINO</name>
<dbReference type="Pfam" id="PF13812">
    <property type="entry name" value="PPR_3"/>
    <property type="match status" value="2"/>
</dbReference>
<keyword evidence="6" id="KW-1185">Reference proteome</keyword>
<dbReference type="EMBL" id="CAMXCT020001107">
    <property type="protein sequence ID" value="CAL1140084.1"/>
    <property type="molecule type" value="Genomic_DNA"/>
</dbReference>
<comment type="caution">
    <text evidence="4">The sequence shown here is derived from an EMBL/GenBank/DDBJ whole genome shotgun (WGS) entry which is preliminary data.</text>
</comment>
<dbReference type="EMBL" id="CAMXCT030001107">
    <property type="protein sequence ID" value="CAL4774021.1"/>
    <property type="molecule type" value="Genomic_DNA"/>
</dbReference>
<evidence type="ECO:0000256" key="3">
    <source>
        <dbReference type="SAM" id="MobiDB-lite"/>
    </source>
</evidence>
<reference evidence="5 6" key="2">
    <citation type="submission" date="2024-05" db="EMBL/GenBank/DDBJ databases">
        <authorList>
            <person name="Chen Y."/>
            <person name="Shah S."/>
            <person name="Dougan E. K."/>
            <person name="Thang M."/>
            <person name="Chan C."/>
        </authorList>
    </citation>
    <scope>NUCLEOTIDE SEQUENCE [LARGE SCALE GENOMIC DNA]</scope>
</reference>
<dbReference type="NCBIfam" id="TIGR00756">
    <property type="entry name" value="PPR"/>
    <property type="match status" value="2"/>
</dbReference>
<dbReference type="Gene3D" id="1.25.40.10">
    <property type="entry name" value="Tetratricopeptide repeat domain"/>
    <property type="match status" value="5"/>
</dbReference>
<protein>
    <submittedName>
        <fullName evidence="5">Pentatricopeptide repeat-containing protein At5g02860</fullName>
    </submittedName>
</protein>
<dbReference type="Proteomes" id="UP001152797">
    <property type="component" value="Unassembled WGS sequence"/>
</dbReference>
<dbReference type="PANTHER" id="PTHR47447">
    <property type="entry name" value="OS03G0856100 PROTEIN"/>
    <property type="match status" value="1"/>
</dbReference>
<dbReference type="OrthoDB" id="443549at2759"/>
<proteinExistence type="predicted"/>
<keyword evidence="1" id="KW-0677">Repeat</keyword>
<feature type="repeat" description="PPR" evidence="2">
    <location>
        <begin position="593"/>
        <end position="627"/>
    </location>
</feature>
<gene>
    <name evidence="4" type="ORF">C1SCF055_LOCUS14042</name>
</gene>
<sequence>MTLAAAAGACERGLQWQQALALLRTARDAQRESALISNTVMNAMANSQQWPQALLLLAETHKRRLQSFLITRNAVVAACSRSSEWLSAVQLLQNFQRERLQVDVFTYNNALSACVKSHKWQQTLQLFQDLRQQRLDEAVMPYEFAVSACGKGDQWQLGLELTNSMLERKFEVHPITRSVAIGMCQQCGADVSELVLRLLDDSDNVMLNGKALNVLAKSSWQRGLQLLQSMVRRKVADKISYVSMMSVFETTGNWRQALQLLQDVRQEGVEVDPLLFSVAINACENAQQWPFALALLKEGGGDLHSHSFTYVASLQALGNQMQWEQVLMFLEEVEDRFAADVKVQSAAVNACALGSWEAAWCLLQGMQAKHLPTQYATSALMKSAAQATEWALALHLFHSTDTMDLVGFNSALGACQVAHLWEEALGLLQKMQDSELQADQVSYSSAISTCGKAFLGWQRDAEWRGVMTVMAGDVRINLLHWQHALQLMTAVPAESAVFNAVINAFGRSSEWRRALLVFDKIPKVDLISYNSLINACAKGTERDVALQLFRQLPSAHLAPDLFTFGALMTAINDGNQALALLRELEDFPSLKANVVTYTAAMAACGRGRQWSETLELFGEMKDSGISPSVISFNTAMEACDDHWQHSLALLRDMRNPNSFSYSASMSCCALANAWPVALQLLQEADERDFEVGCGEDLSGVHGEREKDLSTGWCAEEMLVLRNLLIGACGAEEYFRFWLMAKDFRHLDKFHPASLRRDMISFGVTQPMLHLARCRPVGLLFLLVKVFLRVHRDADAAVQQQLQLWSRCRNGSLDLCRRLDDGVMAESMESNGTGTSTVPWGVGKMGKRQFLAVEQEIWEAIGIHLKISEGQSLKLSQGQSCGPCNLLQSERKVYSQYGVDGVLEELYRCLGVTSMIYVEIGTQYGIQCSTRFLRVAHGFKGFMFDDQHEDGRIGLQKRFLQPSSIVAVLNRTLDAGDVQREVPPIAATQLDLLATDTDGLDYDLWRAMCGRLRPRVALLEALGRTVQRKVVLLMQRCGYELVHMVLHDMLFLRRDVLKGSRPCTSWGDHVGDLDFFLVREQLRNHLAATFSFKQNPKKYHALVHQGFRFEDMGVSVEEMENKLKPPLRQHLPGNKKGGKEENSVVKPRINHPPNHIKSPFLWDLVGIPIGGFLVYGH</sequence>
<reference evidence="4" key="1">
    <citation type="submission" date="2022-10" db="EMBL/GenBank/DDBJ databases">
        <authorList>
            <person name="Chen Y."/>
            <person name="Dougan E. K."/>
            <person name="Chan C."/>
            <person name="Rhodes N."/>
            <person name="Thang M."/>
        </authorList>
    </citation>
    <scope>NUCLEOTIDE SEQUENCE</scope>
</reference>
<feature type="repeat" description="PPR" evidence="2">
    <location>
        <begin position="525"/>
        <end position="559"/>
    </location>
</feature>
<evidence type="ECO:0000313" key="6">
    <source>
        <dbReference type="Proteomes" id="UP001152797"/>
    </source>
</evidence>
<dbReference type="AlphaFoldDB" id="A0A9P1C7W8"/>
<dbReference type="InterPro" id="IPR011990">
    <property type="entry name" value="TPR-like_helical_dom_sf"/>
</dbReference>
<dbReference type="InterPro" id="IPR002885">
    <property type="entry name" value="PPR_rpt"/>
</dbReference>
<feature type="repeat" description="PPR" evidence="2">
    <location>
        <begin position="237"/>
        <end position="271"/>
    </location>
</feature>
<dbReference type="Pfam" id="PF13041">
    <property type="entry name" value="PPR_2"/>
    <property type="match status" value="1"/>
</dbReference>
<dbReference type="EMBL" id="CAMXCT010001107">
    <property type="protein sequence ID" value="CAI3986709.1"/>
    <property type="molecule type" value="Genomic_DNA"/>
</dbReference>
<evidence type="ECO:0000256" key="1">
    <source>
        <dbReference type="ARBA" id="ARBA00022737"/>
    </source>
</evidence>
<accession>A0A9P1C7W8</accession>
<organism evidence="4">
    <name type="scientific">Cladocopium goreaui</name>
    <dbReference type="NCBI Taxonomy" id="2562237"/>
    <lineage>
        <taxon>Eukaryota</taxon>
        <taxon>Sar</taxon>
        <taxon>Alveolata</taxon>
        <taxon>Dinophyceae</taxon>
        <taxon>Suessiales</taxon>
        <taxon>Symbiodiniaceae</taxon>
        <taxon>Cladocopium</taxon>
    </lineage>
</organism>
<evidence type="ECO:0000313" key="5">
    <source>
        <dbReference type="EMBL" id="CAL4774021.1"/>
    </source>
</evidence>